<accession>A0A5B8XV68</accession>
<organism evidence="1 2">
    <name type="scientific">Microvenator marinus</name>
    <dbReference type="NCBI Taxonomy" id="2600177"/>
    <lineage>
        <taxon>Bacteria</taxon>
        <taxon>Deltaproteobacteria</taxon>
        <taxon>Bradymonadales</taxon>
        <taxon>Microvenatoraceae</taxon>
        <taxon>Microvenator</taxon>
    </lineage>
</organism>
<evidence type="ECO:0000313" key="1">
    <source>
        <dbReference type="EMBL" id="QED29475.1"/>
    </source>
</evidence>
<gene>
    <name evidence="1" type="ORF">FRD01_20000</name>
</gene>
<keyword evidence="2" id="KW-1185">Reference proteome</keyword>
<dbReference type="OrthoDB" id="5487582at2"/>
<dbReference type="KEGG" id="bbae:FRD01_20000"/>
<sequence length="490" mass="51011">MNFRMMMALGLATTAIACGGDDEGGEKVSHATARQAISANTVEVATNISASLAFLENSNLVARGLELAPADDCPTPDGSGADFDTGECSSEPIEFDTDLSEQTDQLTQILENQVFADGNIESSSDTSVTYLLRGDVTCAFGEEPAEQECIDQVDSLQLRLVVSSPAPGDYDVDVQVGPQRANPVSFEFHQDSLAAEVDFAGIKSALASIDTEAAAELPETFEGRVRGEIAVEGESKVAVTLAVVSAIDIAIEDVAIKLAASNPTFQISADGVAETLTATADIGQLYVKGPFGVTEVYDENTGEWVSDESEAKVMELTLGGASAQSVLSGADDQIELTNLGLGDSTTTVKIDGQEVLAVDLNANDGRRFGAVLTGSDDALTIEVSPKFELQAVMNFAGIEDMPEWMANDTLSIVLDGASAPKLALGEQIEVLAGTLTMGLLNAGDSVSVDAGMCLTAPDDELIIEEPGVEPAPEPEPASSPIAEMVVEACL</sequence>
<dbReference type="EMBL" id="CP042467">
    <property type="protein sequence ID" value="QED29475.1"/>
    <property type="molecule type" value="Genomic_DNA"/>
</dbReference>
<evidence type="ECO:0000313" key="2">
    <source>
        <dbReference type="Proteomes" id="UP000321595"/>
    </source>
</evidence>
<dbReference type="PROSITE" id="PS51257">
    <property type="entry name" value="PROKAR_LIPOPROTEIN"/>
    <property type="match status" value="1"/>
</dbReference>
<evidence type="ECO:0008006" key="3">
    <source>
        <dbReference type="Google" id="ProtNLM"/>
    </source>
</evidence>
<dbReference type="Proteomes" id="UP000321595">
    <property type="component" value="Chromosome"/>
</dbReference>
<proteinExistence type="predicted"/>
<reference evidence="1 2" key="1">
    <citation type="submission" date="2019-08" db="EMBL/GenBank/DDBJ databases">
        <authorList>
            <person name="Liang Q."/>
        </authorList>
    </citation>
    <scope>NUCLEOTIDE SEQUENCE [LARGE SCALE GENOMIC DNA]</scope>
    <source>
        <strain evidence="1 2">V1718</strain>
    </source>
</reference>
<dbReference type="RefSeq" id="WP_146962708.1">
    <property type="nucleotide sequence ID" value="NZ_CP042467.1"/>
</dbReference>
<protein>
    <recommendedName>
        <fullName evidence="3">Lipoprotein</fullName>
    </recommendedName>
</protein>
<name>A0A5B8XV68_9DELT</name>
<dbReference type="AlphaFoldDB" id="A0A5B8XV68"/>